<dbReference type="OrthoDB" id="9811121at2"/>
<dbReference type="InterPro" id="IPR003010">
    <property type="entry name" value="C-N_Hydrolase"/>
</dbReference>
<dbReference type="SUPFAM" id="SSF56317">
    <property type="entry name" value="Carbon-nitrogen hydrolase"/>
    <property type="match status" value="1"/>
</dbReference>
<evidence type="ECO:0000313" key="3">
    <source>
        <dbReference type="EMBL" id="VEG13111.1"/>
    </source>
</evidence>
<dbReference type="CDD" id="cd07572">
    <property type="entry name" value="nit"/>
    <property type="match status" value="1"/>
</dbReference>
<dbReference type="PROSITE" id="PS50263">
    <property type="entry name" value="CN_HYDROLASE"/>
    <property type="match status" value="1"/>
</dbReference>
<proteinExistence type="predicted"/>
<accession>A0A448GWJ8</accession>
<name>A0A448GWJ8_9GAMM</name>
<dbReference type="KEGG" id="mcun:NCTC10297_01071"/>
<organism evidence="3 4">
    <name type="scientific">Moraxella cuniculi</name>
    <dbReference type="NCBI Taxonomy" id="34061"/>
    <lineage>
        <taxon>Bacteria</taxon>
        <taxon>Pseudomonadati</taxon>
        <taxon>Pseudomonadota</taxon>
        <taxon>Gammaproteobacteria</taxon>
        <taxon>Moraxellales</taxon>
        <taxon>Moraxellaceae</taxon>
        <taxon>Moraxella</taxon>
    </lineage>
</organism>
<dbReference type="Proteomes" id="UP000274100">
    <property type="component" value="Chromosome"/>
</dbReference>
<dbReference type="RefSeq" id="WP_126331679.1">
    <property type="nucleotide sequence ID" value="NZ_LR134343.1"/>
</dbReference>
<feature type="domain" description="CN hydrolase" evidence="2">
    <location>
        <begin position="4"/>
        <end position="262"/>
    </location>
</feature>
<evidence type="ECO:0000256" key="1">
    <source>
        <dbReference type="ARBA" id="ARBA00022801"/>
    </source>
</evidence>
<gene>
    <name evidence="3" type="ORF">NCTC10297_01071</name>
</gene>
<sequence>MSFAIASIGLNSQTSIDNNLRIISHAVNEAAQAGAKLIVLPENACAMGRQDELAIRFDEICQFYQTLAQKQQIHLVAGTLPCPNRPDGSKVDGGRFRQTSLMIDPAGNIKARYDKIHLFRAMVNDSTGRYDESQTFEAGDEVVIANCMIDGVAVNVGMMICFDVRFPALAQQLRQQGADILTVPAAFTQRTGQAHWQLLLQARALDSQCMVIGSAQGGMHHIGSRVRETWGHSLIADANGQVVATTGEMTGEYQIVYANYTPSEQRQIRQNLPIFDCHRLS</sequence>
<dbReference type="PANTHER" id="PTHR23088">
    <property type="entry name" value="NITRILASE-RELATED"/>
    <property type="match status" value="1"/>
</dbReference>
<evidence type="ECO:0000313" key="4">
    <source>
        <dbReference type="Proteomes" id="UP000274100"/>
    </source>
</evidence>
<dbReference type="AlphaFoldDB" id="A0A448GWJ8"/>
<dbReference type="GO" id="GO:0047417">
    <property type="term" value="F:N-carbamoyl-D-amino acid hydrolase activity"/>
    <property type="evidence" value="ECO:0007669"/>
    <property type="project" value="UniProtKB-EC"/>
</dbReference>
<evidence type="ECO:0000259" key="2">
    <source>
        <dbReference type="PROSITE" id="PS50263"/>
    </source>
</evidence>
<dbReference type="EC" id="3.5.1.77" evidence="3"/>
<dbReference type="Pfam" id="PF00795">
    <property type="entry name" value="CN_hydrolase"/>
    <property type="match status" value="1"/>
</dbReference>
<keyword evidence="1 3" id="KW-0378">Hydrolase</keyword>
<dbReference type="InterPro" id="IPR045254">
    <property type="entry name" value="Nit1/2_C-N_Hydrolase"/>
</dbReference>
<dbReference type="Gene3D" id="3.60.110.10">
    <property type="entry name" value="Carbon-nitrogen hydrolase"/>
    <property type="match status" value="1"/>
</dbReference>
<dbReference type="InterPro" id="IPR036526">
    <property type="entry name" value="C-N_Hydrolase_sf"/>
</dbReference>
<protein>
    <submittedName>
        <fullName evidence="3">N-carbamoyl-D-amino acid hydrolase</fullName>
        <ecNumber evidence="3">3.5.1.77</ecNumber>
    </submittedName>
</protein>
<reference evidence="3 4" key="1">
    <citation type="submission" date="2018-12" db="EMBL/GenBank/DDBJ databases">
        <authorList>
            <consortium name="Pathogen Informatics"/>
        </authorList>
    </citation>
    <scope>NUCLEOTIDE SEQUENCE [LARGE SCALE GENOMIC DNA]</scope>
    <source>
        <strain evidence="3 4">NCTC10297</strain>
    </source>
</reference>
<dbReference type="PANTHER" id="PTHR23088:SF27">
    <property type="entry name" value="DEAMINATED GLUTATHIONE AMIDASE"/>
    <property type="match status" value="1"/>
</dbReference>
<dbReference type="EMBL" id="LR134343">
    <property type="protein sequence ID" value="VEG13111.1"/>
    <property type="molecule type" value="Genomic_DNA"/>
</dbReference>